<dbReference type="PANTHER" id="PTHR24302">
    <property type="entry name" value="CYTOCHROME P450 FAMILY 3"/>
    <property type="match status" value="1"/>
</dbReference>
<dbReference type="GO" id="GO:0016705">
    <property type="term" value="F:oxidoreductase activity, acting on paired donors, with incorporation or reduction of molecular oxygen"/>
    <property type="evidence" value="ECO:0007669"/>
    <property type="project" value="InterPro"/>
</dbReference>
<name>A0A433KR60_9GAMM</name>
<dbReference type="InterPro" id="IPR002401">
    <property type="entry name" value="Cyt_P450_E_grp-I"/>
</dbReference>
<organism evidence="7 8">
    <name type="scientific">Vreelandella nanhaiensis</name>
    <dbReference type="NCBI Taxonomy" id="1258546"/>
    <lineage>
        <taxon>Bacteria</taxon>
        <taxon>Pseudomonadati</taxon>
        <taxon>Pseudomonadota</taxon>
        <taxon>Gammaproteobacteria</taxon>
        <taxon>Oceanospirillales</taxon>
        <taxon>Halomonadaceae</taxon>
        <taxon>Vreelandella</taxon>
    </lineage>
</organism>
<feature type="binding site" description="axial binding residue" evidence="6">
    <location>
        <position position="362"/>
    </location>
    <ligand>
        <name>heme</name>
        <dbReference type="ChEBI" id="CHEBI:30413"/>
    </ligand>
    <ligandPart>
        <name>Fe</name>
        <dbReference type="ChEBI" id="CHEBI:18248"/>
    </ligandPart>
</feature>
<comment type="caution">
    <text evidence="7">The sequence shown here is derived from an EMBL/GenBank/DDBJ whole genome shotgun (WGS) entry which is preliminary data.</text>
</comment>
<reference evidence="7 8" key="1">
    <citation type="submission" date="2018-12" db="EMBL/GenBank/DDBJ databases">
        <title>three novel Halomonas strain isolated from plants.</title>
        <authorList>
            <person name="Sun C."/>
        </authorList>
    </citation>
    <scope>NUCLEOTIDE SEQUENCE [LARGE SCALE GENOMIC DNA]</scope>
    <source>
        <strain evidence="7 8">JCM 18142</strain>
    </source>
</reference>
<evidence type="ECO:0000256" key="5">
    <source>
        <dbReference type="ARBA" id="ARBA00023004"/>
    </source>
</evidence>
<accession>A0A433KR60</accession>
<keyword evidence="5 6" id="KW-0408">Iron</keyword>
<dbReference type="GO" id="GO:0005506">
    <property type="term" value="F:iron ion binding"/>
    <property type="evidence" value="ECO:0007669"/>
    <property type="project" value="InterPro"/>
</dbReference>
<dbReference type="PRINTS" id="PR00463">
    <property type="entry name" value="EP450I"/>
</dbReference>
<keyword evidence="4" id="KW-0560">Oxidoreductase</keyword>
<gene>
    <name evidence="7" type="ORF">ELY38_08530</name>
</gene>
<evidence type="ECO:0000256" key="3">
    <source>
        <dbReference type="ARBA" id="ARBA00022723"/>
    </source>
</evidence>
<dbReference type="RefSeq" id="WP_127061372.1">
    <property type="nucleotide sequence ID" value="NZ_RZHF01000010.1"/>
</dbReference>
<dbReference type="EMBL" id="RZHF01000010">
    <property type="protein sequence ID" value="RUR32146.1"/>
    <property type="molecule type" value="Genomic_DNA"/>
</dbReference>
<protein>
    <submittedName>
        <fullName evidence="7">Cytochrome P450</fullName>
    </submittedName>
</protein>
<dbReference type="OrthoDB" id="9764248at2"/>
<keyword evidence="8" id="KW-1185">Reference proteome</keyword>
<dbReference type="GO" id="GO:0020037">
    <property type="term" value="F:heme binding"/>
    <property type="evidence" value="ECO:0007669"/>
    <property type="project" value="InterPro"/>
</dbReference>
<evidence type="ECO:0000256" key="4">
    <source>
        <dbReference type="ARBA" id="ARBA00023002"/>
    </source>
</evidence>
<dbReference type="InterPro" id="IPR001128">
    <property type="entry name" value="Cyt_P450"/>
</dbReference>
<dbReference type="InterPro" id="IPR050705">
    <property type="entry name" value="Cytochrome_P450_3A"/>
</dbReference>
<dbReference type="SUPFAM" id="SSF48264">
    <property type="entry name" value="Cytochrome P450"/>
    <property type="match status" value="1"/>
</dbReference>
<comment type="similarity">
    <text evidence="1">Belongs to the cytochrome P450 family.</text>
</comment>
<sequence>MSNIPSSPWPDSTLALLSDGYEFISKRCRRYDSDLFETRLLLQKVICMQGEAAAQLFYDNDRFQRQGAMPQRVIKTLLGQGGVQGLDGEAHRRRKQMFMSLMTPEGIQDIAALTAEHWCAAIMTWENRDTVVFFEAVNDILCRASCQWAGVPLPESHVQQLTKDLVAMVEAPAALGLRHWQGRLARNRAERWLAQGVDDVRARVCPALETSAAHVMAWQRDQDGELLDRKVIAVELLNIIRPIVAIGRFIVFMALALHEYPRYRQMLQAGSEEELTWFVQEVRRFYPFFPAVAAVVKQEFVWQGYRFPQGRWVLLDLYGTDHDPRLWEQPEAFQPERFRSWKGSAFDFIPQGGGNHHQHHRCAGEWITIELMKVALRALTQEMEYAVPSQDLRFSLSQVPALPKSRFIIGNVRAKPRASRV</sequence>
<proteinExistence type="inferred from homology"/>
<keyword evidence="2 6" id="KW-0349">Heme</keyword>
<comment type="cofactor">
    <cofactor evidence="6">
        <name>heme</name>
        <dbReference type="ChEBI" id="CHEBI:30413"/>
    </cofactor>
</comment>
<dbReference type="Pfam" id="PF00067">
    <property type="entry name" value="p450"/>
    <property type="match status" value="1"/>
</dbReference>
<evidence type="ECO:0000256" key="2">
    <source>
        <dbReference type="ARBA" id="ARBA00022617"/>
    </source>
</evidence>
<dbReference type="AlphaFoldDB" id="A0A433KR60"/>
<evidence type="ECO:0000256" key="6">
    <source>
        <dbReference type="PIRSR" id="PIRSR602401-1"/>
    </source>
</evidence>
<dbReference type="GO" id="GO:0004497">
    <property type="term" value="F:monooxygenase activity"/>
    <property type="evidence" value="ECO:0007669"/>
    <property type="project" value="InterPro"/>
</dbReference>
<keyword evidence="3 6" id="KW-0479">Metal-binding</keyword>
<dbReference type="Gene3D" id="1.10.630.10">
    <property type="entry name" value="Cytochrome P450"/>
    <property type="match status" value="1"/>
</dbReference>
<evidence type="ECO:0000313" key="7">
    <source>
        <dbReference type="EMBL" id="RUR32146.1"/>
    </source>
</evidence>
<evidence type="ECO:0000256" key="1">
    <source>
        <dbReference type="ARBA" id="ARBA00010617"/>
    </source>
</evidence>
<dbReference type="Proteomes" id="UP000287023">
    <property type="component" value="Unassembled WGS sequence"/>
</dbReference>
<dbReference type="InterPro" id="IPR036396">
    <property type="entry name" value="Cyt_P450_sf"/>
</dbReference>
<dbReference type="PANTHER" id="PTHR24302:SF15">
    <property type="entry name" value="FATTY-ACID PEROXYGENASE"/>
    <property type="match status" value="1"/>
</dbReference>
<evidence type="ECO:0000313" key="8">
    <source>
        <dbReference type="Proteomes" id="UP000287023"/>
    </source>
</evidence>
<dbReference type="CDD" id="cd11067">
    <property type="entry name" value="CYP152"/>
    <property type="match status" value="1"/>
</dbReference>